<dbReference type="InterPro" id="IPR007964">
    <property type="entry name" value="MIC19/MIC25"/>
</dbReference>
<keyword evidence="5" id="KW-1015">Disulfide bond</keyword>
<dbReference type="PANTHER" id="PTHR21588:SF23">
    <property type="entry name" value="MICOS COMPLEX SUBUNIT MIC19 ISOFORM X1"/>
    <property type="match status" value="1"/>
</dbReference>
<sequence length="367" mass="39865">MGGNGPSQFANEGDGEAGGVSFVKGIRKRSSLPKTSSTSAPSPCTVCSACFNTTGICHYSRYPHLACPGTDPCLNAYRCPASVVFAPAAAPSVEDEIAAGPVLSFEPVGPTCPAGIDDGQSVCISQSPDSGRPPLTAPFQPCHSMEVALPNPGSAAAESQAEPMELDPPALASLNAEPQVPKGSTSLPVAENPFPVFVLRPLPVPLVQVDVEELRRKIKEELQQQLDEEISQKRGELQLQLEEVRARTRAEALAAAQVVIQEQVKQTLSAEKTEHLEKLRNALLTERMKSDDERLIAQLYWLDMKAHKLDEKERALREQDERFKEHLTRLEEKSQVMNCYKDNEGKTLSCSSIAAAYMKCVADTKLQ</sequence>
<feature type="coiled-coil region" evidence="8">
    <location>
        <begin position="302"/>
        <end position="333"/>
    </location>
</feature>
<protein>
    <recommendedName>
        <fullName evidence="12">MICOS complex subunit MIC19</fullName>
    </recommendedName>
</protein>
<feature type="coiled-coil region" evidence="8">
    <location>
        <begin position="208"/>
        <end position="243"/>
    </location>
</feature>
<keyword evidence="8" id="KW-0175">Coiled coil</keyword>
<evidence type="ECO:0000313" key="10">
    <source>
        <dbReference type="EMBL" id="KAJ3597008.1"/>
    </source>
</evidence>
<dbReference type="AlphaFoldDB" id="A0A9Q0DZ43"/>
<keyword evidence="2" id="KW-0999">Mitochondrion inner membrane</keyword>
<evidence type="ECO:0000313" key="11">
    <source>
        <dbReference type="Proteomes" id="UP001148018"/>
    </source>
</evidence>
<proteinExistence type="predicted"/>
<feature type="non-terminal residue" evidence="10">
    <location>
        <position position="367"/>
    </location>
</feature>
<dbReference type="OrthoDB" id="9944291at2759"/>
<feature type="region of interest" description="Disordered" evidence="9">
    <location>
        <begin position="1"/>
        <end position="20"/>
    </location>
</feature>
<evidence type="ECO:0000256" key="2">
    <source>
        <dbReference type="ARBA" id="ARBA00022792"/>
    </source>
</evidence>
<dbReference type="Proteomes" id="UP001148018">
    <property type="component" value="Unassembled WGS sequence"/>
</dbReference>
<keyword evidence="4" id="KW-0472">Membrane</keyword>
<evidence type="ECO:0000256" key="8">
    <source>
        <dbReference type="SAM" id="Coils"/>
    </source>
</evidence>
<reference evidence="10" key="1">
    <citation type="submission" date="2022-07" db="EMBL/GenBank/DDBJ databases">
        <title>Chromosome-level genome of Muraenolepis orangiensis.</title>
        <authorList>
            <person name="Kim J."/>
        </authorList>
    </citation>
    <scope>NUCLEOTIDE SEQUENCE</scope>
    <source>
        <strain evidence="10">KU_S4_2022</strain>
        <tissue evidence="10">Muscle</tissue>
    </source>
</reference>
<evidence type="ECO:0000256" key="6">
    <source>
        <dbReference type="ARBA" id="ARBA00023288"/>
    </source>
</evidence>
<dbReference type="Pfam" id="PF05300">
    <property type="entry name" value="MIC19_MIC25"/>
    <property type="match status" value="1"/>
</dbReference>
<accession>A0A9Q0DZ43</accession>
<feature type="compositionally biased region" description="Polar residues" evidence="9">
    <location>
        <begin position="1"/>
        <end position="10"/>
    </location>
</feature>
<keyword evidence="3" id="KW-0496">Mitochondrion</keyword>
<name>A0A9Q0DZ43_9TELE</name>
<evidence type="ECO:0000256" key="1">
    <source>
        <dbReference type="ARBA" id="ARBA00022707"/>
    </source>
</evidence>
<comment type="subcellular location">
    <subcellularLocation>
        <location evidence="7">Mitochondrion inner membrane</location>
        <topology evidence="7">Lipid-anchor</topology>
    </subcellularLocation>
</comment>
<keyword evidence="11" id="KW-1185">Reference proteome</keyword>
<evidence type="ECO:0000256" key="7">
    <source>
        <dbReference type="ARBA" id="ARBA00034476"/>
    </source>
</evidence>
<dbReference type="GO" id="GO:0007007">
    <property type="term" value="P:inner mitochondrial membrane organization"/>
    <property type="evidence" value="ECO:0007669"/>
    <property type="project" value="TreeGrafter"/>
</dbReference>
<dbReference type="PANTHER" id="PTHR21588">
    <property type="entry name" value="COILED-COIL-HELIX-COILED-COIL-HELIX DOMAIN CONTAINING 6"/>
    <property type="match status" value="1"/>
</dbReference>
<keyword evidence="6" id="KW-0449">Lipoprotein</keyword>
<comment type="caution">
    <text evidence="10">The sequence shown here is derived from an EMBL/GenBank/DDBJ whole genome shotgun (WGS) entry which is preliminary data.</text>
</comment>
<gene>
    <name evidence="10" type="ORF">NHX12_003408</name>
</gene>
<evidence type="ECO:0008006" key="12">
    <source>
        <dbReference type="Google" id="ProtNLM"/>
    </source>
</evidence>
<keyword evidence="1" id="KW-0519">Myristate</keyword>
<evidence type="ECO:0000256" key="9">
    <source>
        <dbReference type="SAM" id="MobiDB-lite"/>
    </source>
</evidence>
<evidence type="ECO:0000256" key="3">
    <source>
        <dbReference type="ARBA" id="ARBA00023128"/>
    </source>
</evidence>
<evidence type="ECO:0000256" key="5">
    <source>
        <dbReference type="ARBA" id="ARBA00023157"/>
    </source>
</evidence>
<dbReference type="InterPro" id="IPR052632">
    <property type="entry name" value="MICOS_subunit_Mic19"/>
</dbReference>
<evidence type="ECO:0000256" key="4">
    <source>
        <dbReference type="ARBA" id="ARBA00023136"/>
    </source>
</evidence>
<organism evidence="10 11">
    <name type="scientific">Muraenolepis orangiensis</name>
    <name type="common">Patagonian moray cod</name>
    <dbReference type="NCBI Taxonomy" id="630683"/>
    <lineage>
        <taxon>Eukaryota</taxon>
        <taxon>Metazoa</taxon>
        <taxon>Chordata</taxon>
        <taxon>Craniata</taxon>
        <taxon>Vertebrata</taxon>
        <taxon>Euteleostomi</taxon>
        <taxon>Actinopterygii</taxon>
        <taxon>Neopterygii</taxon>
        <taxon>Teleostei</taxon>
        <taxon>Neoteleostei</taxon>
        <taxon>Acanthomorphata</taxon>
        <taxon>Zeiogadaria</taxon>
        <taxon>Gadariae</taxon>
        <taxon>Gadiformes</taxon>
        <taxon>Muraenolepidoidei</taxon>
        <taxon>Muraenolepididae</taxon>
        <taxon>Muraenolepis</taxon>
    </lineage>
</organism>
<dbReference type="GO" id="GO:0061617">
    <property type="term" value="C:MICOS complex"/>
    <property type="evidence" value="ECO:0007669"/>
    <property type="project" value="InterPro"/>
</dbReference>
<dbReference type="EMBL" id="JANIIK010000110">
    <property type="protein sequence ID" value="KAJ3597008.1"/>
    <property type="molecule type" value="Genomic_DNA"/>
</dbReference>